<sequence>MVDFMEVNSAVKLLKYSKEGQRSFREKERHQEFAKRLGLVSSEHNLMFFDSAAKPAVACRKEEVTAKEGNDTVQTKLNDVYCWIVASMFVINVIFVVMIFVLTPRTSTDTCS</sequence>
<dbReference type="RefSeq" id="XP_005829358.1">
    <property type="nucleotide sequence ID" value="XM_005829301.1"/>
</dbReference>
<dbReference type="HOGENOM" id="CLU_2150681_0_0_1"/>
<accession>L1J1H9</accession>
<evidence type="ECO:0000313" key="3">
    <source>
        <dbReference type="EnsemblProtists" id="EKX42378"/>
    </source>
</evidence>
<keyword evidence="1" id="KW-0812">Transmembrane</keyword>
<name>L1J1H9_GUITC</name>
<gene>
    <name evidence="2" type="ORF">GUITHDRAFT_111656</name>
</gene>
<keyword evidence="4" id="KW-1185">Reference proteome</keyword>
<protein>
    <submittedName>
        <fullName evidence="2 3">Uncharacterized protein</fullName>
    </submittedName>
</protein>
<evidence type="ECO:0000313" key="2">
    <source>
        <dbReference type="EMBL" id="EKX42378.1"/>
    </source>
</evidence>
<dbReference type="KEGG" id="gtt:GUITHDRAFT_111656"/>
<organism evidence="2">
    <name type="scientific">Guillardia theta (strain CCMP2712)</name>
    <name type="common">Cryptophyte</name>
    <dbReference type="NCBI Taxonomy" id="905079"/>
    <lineage>
        <taxon>Eukaryota</taxon>
        <taxon>Cryptophyceae</taxon>
        <taxon>Pyrenomonadales</taxon>
        <taxon>Geminigeraceae</taxon>
        <taxon>Guillardia</taxon>
    </lineage>
</organism>
<reference evidence="3" key="3">
    <citation type="submission" date="2016-03" db="UniProtKB">
        <authorList>
            <consortium name="EnsemblProtists"/>
        </authorList>
    </citation>
    <scope>IDENTIFICATION</scope>
</reference>
<dbReference type="AlphaFoldDB" id="L1J1H9"/>
<dbReference type="EnsemblProtists" id="EKX42378">
    <property type="protein sequence ID" value="EKX42378"/>
    <property type="gene ID" value="GUITHDRAFT_111656"/>
</dbReference>
<keyword evidence="1" id="KW-1133">Transmembrane helix</keyword>
<dbReference type="GeneID" id="17299063"/>
<evidence type="ECO:0000313" key="4">
    <source>
        <dbReference type="Proteomes" id="UP000011087"/>
    </source>
</evidence>
<feature type="transmembrane region" description="Helical" evidence="1">
    <location>
        <begin position="80"/>
        <end position="102"/>
    </location>
</feature>
<reference evidence="2 4" key="1">
    <citation type="journal article" date="2012" name="Nature">
        <title>Algal genomes reveal evolutionary mosaicism and the fate of nucleomorphs.</title>
        <authorList>
            <consortium name="DOE Joint Genome Institute"/>
            <person name="Curtis B.A."/>
            <person name="Tanifuji G."/>
            <person name="Burki F."/>
            <person name="Gruber A."/>
            <person name="Irimia M."/>
            <person name="Maruyama S."/>
            <person name="Arias M.C."/>
            <person name="Ball S.G."/>
            <person name="Gile G.H."/>
            <person name="Hirakawa Y."/>
            <person name="Hopkins J.F."/>
            <person name="Kuo A."/>
            <person name="Rensing S.A."/>
            <person name="Schmutz J."/>
            <person name="Symeonidi A."/>
            <person name="Elias M."/>
            <person name="Eveleigh R.J."/>
            <person name="Herman E.K."/>
            <person name="Klute M.J."/>
            <person name="Nakayama T."/>
            <person name="Obornik M."/>
            <person name="Reyes-Prieto A."/>
            <person name="Armbrust E.V."/>
            <person name="Aves S.J."/>
            <person name="Beiko R.G."/>
            <person name="Coutinho P."/>
            <person name="Dacks J.B."/>
            <person name="Durnford D.G."/>
            <person name="Fast N.M."/>
            <person name="Green B.R."/>
            <person name="Grisdale C.J."/>
            <person name="Hempel F."/>
            <person name="Henrissat B."/>
            <person name="Hoppner M.P."/>
            <person name="Ishida K."/>
            <person name="Kim E."/>
            <person name="Koreny L."/>
            <person name="Kroth P.G."/>
            <person name="Liu Y."/>
            <person name="Malik S.B."/>
            <person name="Maier U.G."/>
            <person name="McRose D."/>
            <person name="Mock T."/>
            <person name="Neilson J.A."/>
            <person name="Onodera N.T."/>
            <person name="Poole A.M."/>
            <person name="Pritham E.J."/>
            <person name="Richards T.A."/>
            <person name="Rocap G."/>
            <person name="Roy S.W."/>
            <person name="Sarai C."/>
            <person name="Schaack S."/>
            <person name="Shirato S."/>
            <person name="Slamovits C.H."/>
            <person name="Spencer D.F."/>
            <person name="Suzuki S."/>
            <person name="Worden A.Z."/>
            <person name="Zauner S."/>
            <person name="Barry K."/>
            <person name="Bell C."/>
            <person name="Bharti A.K."/>
            <person name="Crow J.A."/>
            <person name="Grimwood J."/>
            <person name="Kramer R."/>
            <person name="Lindquist E."/>
            <person name="Lucas S."/>
            <person name="Salamov A."/>
            <person name="McFadden G.I."/>
            <person name="Lane C.E."/>
            <person name="Keeling P.J."/>
            <person name="Gray M.W."/>
            <person name="Grigoriev I.V."/>
            <person name="Archibald J.M."/>
        </authorList>
    </citation>
    <scope>NUCLEOTIDE SEQUENCE</scope>
    <source>
        <strain evidence="2 4">CCMP2712</strain>
    </source>
</reference>
<dbReference type="EMBL" id="JH993017">
    <property type="protein sequence ID" value="EKX42378.1"/>
    <property type="molecule type" value="Genomic_DNA"/>
</dbReference>
<proteinExistence type="predicted"/>
<dbReference type="Proteomes" id="UP000011087">
    <property type="component" value="Unassembled WGS sequence"/>
</dbReference>
<reference evidence="4" key="2">
    <citation type="submission" date="2012-11" db="EMBL/GenBank/DDBJ databases">
        <authorList>
            <person name="Kuo A."/>
            <person name="Curtis B.A."/>
            <person name="Tanifuji G."/>
            <person name="Burki F."/>
            <person name="Gruber A."/>
            <person name="Irimia M."/>
            <person name="Maruyama S."/>
            <person name="Arias M.C."/>
            <person name="Ball S.G."/>
            <person name="Gile G.H."/>
            <person name="Hirakawa Y."/>
            <person name="Hopkins J.F."/>
            <person name="Rensing S.A."/>
            <person name="Schmutz J."/>
            <person name="Symeonidi A."/>
            <person name="Elias M."/>
            <person name="Eveleigh R.J."/>
            <person name="Herman E.K."/>
            <person name="Klute M.J."/>
            <person name="Nakayama T."/>
            <person name="Obornik M."/>
            <person name="Reyes-Prieto A."/>
            <person name="Armbrust E.V."/>
            <person name="Aves S.J."/>
            <person name="Beiko R.G."/>
            <person name="Coutinho P."/>
            <person name="Dacks J.B."/>
            <person name="Durnford D.G."/>
            <person name="Fast N.M."/>
            <person name="Green B.R."/>
            <person name="Grisdale C."/>
            <person name="Hempe F."/>
            <person name="Henrissat B."/>
            <person name="Hoppner M.P."/>
            <person name="Ishida K.-I."/>
            <person name="Kim E."/>
            <person name="Koreny L."/>
            <person name="Kroth P.G."/>
            <person name="Liu Y."/>
            <person name="Malik S.-B."/>
            <person name="Maier U.G."/>
            <person name="McRose D."/>
            <person name="Mock T."/>
            <person name="Neilson J.A."/>
            <person name="Onodera N.T."/>
            <person name="Poole A.M."/>
            <person name="Pritham E.J."/>
            <person name="Richards T.A."/>
            <person name="Rocap G."/>
            <person name="Roy S.W."/>
            <person name="Sarai C."/>
            <person name="Schaack S."/>
            <person name="Shirato S."/>
            <person name="Slamovits C.H."/>
            <person name="Spencer D.F."/>
            <person name="Suzuki S."/>
            <person name="Worden A.Z."/>
            <person name="Zauner S."/>
            <person name="Barry K."/>
            <person name="Bell C."/>
            <person name="Bharti A.K."/>
            <person name="Crow J.A."/>
            <person name="Grimwood J."/>
            <person name="Kramer R."/>
            <person name="Lindquist E."/>
            <person name="Lucas S."/>
            <person name="Salamov A."/>
            <person name="McFadden G.I."/>
            <person name="Lane C.E."/>
            <person name="Keeling P.J."/>
            <person name="Gray M.W."/>
            <person name="Grigoriev I.V."/>
            <person name="Archibald J.M."/>
        </authorList>
    </citation>
    <scope>NUCLEOTIDE SEQUENCE</scope>
    <source>
        <strain evidence="4">CCMP2712</strain>
    </source>
</reference>
<dbReference type="PaxDb" id="55529-EKX42378"/>
<evidence type="ECO:0000256" key="1">
    <source>
        <dbReference type="SAM" id="Phobius"/>
    </source>
</evidence>
<keyword evidence="1" id="KW-0472">Membrane</keyword>